<evidence type="ECO:0000256" key="1">
    <source>
        <dbReference type="ARBA" id="ARBA00004651"/>
    </source>
</evidence>
<evidence type="ECO:0000256" key="7">
    <source>
        <dbReference type="ARBA" id="ARBA00023136"/>
    </source>
</evidence>
<dbReference type="PANTHER" id="PTHR34702:SF1">
    <property type="entry name" value="NA(+)_H(+) ANTIPORTER SUBUNIT F"/>
    <property type="match status" value="1"/>
</dbReference>
<organism evidence="10 11">
    <name type="scientific">Arsukibacterium ikkense</name>
    <dbReference type="NCBI Taxonomy" id="336831"/>
    <lineage>
        <taxon>Bacteria</taxon>
        <taxon>Pseudomonadati</taxon>
        <taxon>Pseudomonadota</taxon>
        <taxon>Gammaproteobacteria</taxon>
        <taxon>Chromatiales</taxon>
        <taxon>Chromatiaceae</taxon>
        <taxon>Arsukibacterium</taxon>
    </lineage>
</organism>
<comment type="similarity">
    <text evidence="2 8">Belongs to the CPA3 antiporters (TC 2.A.63) subunit F family.</text>
</comment>
<dbReference type="InterPro" id="IPR007208">
    <property type="entry name" value="MrpF/PhaF-like"/>
</dbReference>
<evidence type="ECO:0000256" key="6">
    <source>
        <dbReference type="ARBA" id="ARBA00022989"/>
    </source>
</evidence>
<name>A0A0M2V5Z7_9GAMM</name>
<dbReference type="AlphaFoldDB" id="A0A0M2V5Z7"/>
<proteinExistence type="inferred from homology"/>
<evidence type="ECO:0000256" key="3">
    <source>
        <dbReference type="ARBA" id="ARBA00022448"/>
    </source>
</evidence>
<comment type="caution">
    <text evidence="10">The sequence shown here is derived from an EMBL/GenBank/DDBJ whole genome shotgun (WGS) entry which is preliminary data.</text>
</comment>
<dbReference type="OrthoDB" id="9800226at2"/>
<reference evidence="10 11" key="1">
    <citation type="submission" date="2015-03" db="EMBL/GenBank/DDBJ databases">
        <title>Draft genome sequences of two protease-producing strains of Arsukibacterium isolated from two cold and alkaline environments.</title>
        <authorList>
            <person name="Lylloff J.E."/>
            <person name="Skov L.B."/>
            <person name="Jepsen M."/>
            <person name="Hallin P.F."/>
            <person name="Sorensen S.J."/>
            <person name="Stougaard P."/>
            <person name="Glaring M.A."/>
        </authorList>
    </citation>
    <scope>NUCLEOTIDE SEQUENCE [LARGE SCALE GENOMIC DNA]</scope>
    <source>
        <strain evidence="10 11">GCM72</strain>
    </source>
</reference>
<evidence type="ECO:0000256" key="8">
    <source>
        <dbReference type="PIRNR" id="PIRNR028784"/>
    </source>
</evidence>
<feature type="transmembrane region" description="Helical" evidence="9">
    <location>
        <begin position="6"/>
        <end position="25"/>
    </location>
</feature>
<keyword evidence="11" id="KW-1185">Reference proteome</keyword>
<keyword evidence="4 8" id="KW-1003">Cell membrane</keyword>
<evidence type="ECO:0000256" key="2">
    <source>
        <dbReference type="ARBA" id="ARBA00009212"/>
    </source>
</evidence>
<dbReference type="GO" id="GO:0015385">
    <property type="term" value="F:sodium:proton antiporter activity"/>
    <property type="evidence" value="ECO:0007669"/>
    <property type="project" value="TreeGrafter"/>
</dbReference>
<evidence type="ECO:0000313" key="10">
    <source>
        <dbReference type="EMBL" id="KKO46257.1"/>
    </source>
</evidence>
<protein>
    <submittedName>
        <fullName evidence="10">pH regulation protein F</fullName>
    </submittedName>
</protein>
<sequence length="94" mass="10199">MNNIMNIALLMGFAILSLALLLALWRLLKGPTLPDRVVALELIASITVGVIGLYAIRSGKDAYIDVTMVLALTAFLAAIGFARYLEKGSYRDDN</sequence>
<keyword evidence="6 9" id="KW-1133">Transmembrane helix</keyword>
<dbReference type="NCBIfam" id="NF009243">
    <property type="entry name" value="PRK12599.1-2"/>
    <property type="match status" value="1"/>
</dbReference>
<keyword evidence="8" id="KW-0406">Ion transport</keyword>
<keyword evidence="3 8" id="KW-0813">Transport</keyword>
<keyword evidence="8" id="KW-0050">Antiport</keyword>
<gene>
    <name evidence="10" type="ORF">WG68_05650</name>
</gene>
<comment type="subcellular location">
    <subcellularLocation>
        <location evidence="1 8">Cell membrane</location>
        <topology evidence="1 8">Multi-pass membrane protein</topology>
    </subcellularLocation>
</comment>
<dbReference type="Proteomes" id="UP000034228">
    <property type="component" value="Unassembled WGS sequence"/>
</dbReference>
<accession>A0A0M2V5Z7</accession>
<dbReference type="PANTHER" id="PTHR34702">
    <property type="entry name" value="NA(+)/H(+) ANTIPORTER SUBUNIT F1"/>
    <property type="match status" value="1"/>
</dbReference>
<dbReference type="PATRIC" id="fig|336831.14.peg.2870"/>
<feature type="transmembrane region" description="Helical" evidence="9">
    <location>
        <begin position="62"/>
        <end position="85"/>
    </location>
</feature>
<evidence type="ECO:0000256" key="4">
    <source>
        <dbReference type="ARBA" id="ARBA00022475"/>
    </source>
</evidence>
<dbReference type="PIRSF" id="PIRSF028784">
    <property type="entry name" value="MrpF"/>
    <property type="match status" value="1"/>
</dbReference>
<dbReference type="Pfam" id="PF04066">
    <property type="entry name" value="MrpF_PhaF"/>
    <property type="match status" value="1"/>
</dbReference>
<keyword evidence="5 9" id="KW-0812">Transmembrane</keyword>
<feature type="transmembrane region" description="Helical" evidence="9">
    <location>
        <begin position="37"/>
        <end position="56"/>
    </location>
</feature>
<keyword evidence="7 8" id="KW-0472">Membrane</keyword>
<dbReference type="STRING" id="336831.WG68_05650"/>
<evidence type="ECO:0000256" key="5">
    <source>
        <dbReference type="ARBA" id="ARBA00022692"/>
    </source>
</evidence>
<evidence type="ECO:0000313" key="11">
    <source>
        <dbReference type="Proteomes" id="UP000034228"/>
    </source>
</evidence>
<dbReference type="RefSeq" id="WP_046556698.1">
    <property type="nucleotide sequence ID" value="NZ_LAHO01000004.1"/>
</dbReference>
<dbReference type="GO" id="GO:0005886">
    <property type="term" value="C:plasma membrane"/>
    <property type="evidence" value="ECO:0007669"/>
    <property type="project" value="UniProtKB-SubCell"/>
</dbReference>
<dbReference type="EMBL" id="LAHO01000004">
    <property type="protein sequence ID" value="KKO46257.1"/>
    <property type="molecule type" value="Genomic_DNA"/>
</dbReference>
<evidence type="ECO:0000256" key="9">
    <source>
        <dbReference type="SAM" id="Phobius"/>
    </source>
</evidence>